<dbReference type="PANTHER" id="PTHR46622">
    <property type="entry name" value="DNA-DEPENDENT METALLOPROTEASE WSS1"/>
    <property type="match status" value="1"/>
</dbReference>
<feature type="region of interest" description="Disordered" evidence="5">
    <location>
        <begin position="258"/>
        <end position="279"/>
    </location>
</feature>
<dbReference type="GO" id="GO:0008270">
    <property type="term" value="F:zinc ion binding"/>
    <property type="evidence" value="ECO:0007669"/>
    <property type="project" value="UniProtKB-KW"/>
</dbReference>
<evidence type="ECO:0000256" key="2">
    <source>
        <dbReference type="ARBA" id="ARBA00022771"/>
    </source>
</evidence>
<dbReference type="Pfam" id="PF00641">
    <property type="entry name" value="Zn_ribbon_RanBP"/>
    <property type="match status" value="3"/>
</dbReference>
<evidence type="ECO:0000256" key="1">
    <source>
        <dbReference type="ARBA" id="ARBA00022723"/>
    </source>
</evidence>
<reference evidence="7" key="1">
    <citation type="submission" date="2023-08" db="EMBL/GenBank/DDBJ databases">
        <title>Reference Genome Resource for the Citrus Pathogen Phytophthora citrophthora.</title>
        <authorList>
            <person name="Moller H."/>
            <person name="Coetzee B."/>
            <person name="Rose L.J."/>
            <person name="Van Niekerk J.M."/>
        </authorList>
    </citation>
    <scope>NUCLEOTIDE SEQUENCE</scope>
    <source>
        <strain evidence="7">STE-U-9442</strain>
    </source>
</reference>
<gene>
    <name evidence="7" type="ORF">P3T76_008278</name>
</gene>
<evidence type="ECO:0000256" key="5">
    <source>
        <dbReference type="SAM" id="MobiDB-lite"/>
    </source>
</evidence>
<evidence type="ECO:0000313" key="8">
    <source>
        <dbReference type="Proteomes" id="UP001259832"/>
    </source>
</evidence>
<feature type="region of interest" description="Disordered" evidence="5">
    <location>
        <begin position="206"/>
        <end position="235"/>
    </location>
</feature>
<organism evidence="7 8">
    <name type="scientific">Phytophthora citrophthora</name>
    <dbReference type="NCBI Taxonomy" id="4793"/>
    <lineage>
        <taxon>Eukaryota</taxon>
        <taxon>Sar</taxon>
        <taxon>Stramenopiles</taxon>
        <taxon>Oomycota</taxon>
        <taxon>Peronosporomycetes</taxon>
        <taxon>Peronosporales</taxon>
        <taxon>Peronosporaceae</taxon>
        <taxon>Phytophthora</taxon>
    </lineage>
</organism>
<dbReference type="EMBL" id="JASMQC010000015">
    <property type="protein sequence ID" value="KAK1939955.1"/>
    <property type="molecule type" value="Genomic_DNA"/>
</dbReference>
<dbReference type="Gene3D" id="2.30.30.380">
    <property type="entry name" value="Zn-finger domain of Sec23/24"/>
    <property type="match status" value="2"/>
</dbReference>
<feature type="domain" description="RanBP2-type" evidence="6">
    <location>
        <begin position="10"/>
        <end position="39"/>
    </location>
</feature>
<feature type="region of interest" description="Disordered" evidence="5">
    <location>
        <begin position="37"/>
        <end position="61"/>
    </location>
</feature>
<feature type="domain" description="RanBP2-type" evidence="6">
    <location>
        <begin position="326"/>
        <end position="356"/>
    </location>
</feature>
<name>A0AAD9GK81_9STRA</name>
<evidence type="ECO:0000313" key="7">
    <source>
        <dbReference type="EMBL" id="KAK1939955.1"/>
    </source>
</evidence>
<dbReference type="InterPro" id="IPR053000">
    <property type="entry name" value="WSS1-like_metalloprotease"/>
</dbReference>
<evidence type="ECO:0000256" key="4">
    <source>
        <dbReference type="PROSITE-ProRule" id="PRU00322"/>
    </source>
</evidence>
<comment type="caution">
    <text evidence="7">The sequence shown here is derived from an EMBL/GenBank/DDBJ whole genome shotgun (WGS) entry which is preliminary data.</text>
</comment>
<sequence>MARTRTQETASDEWSCPLCTLLNTPEDDRCAACDNARPPVDQFRNSQPPERPTAEITPSEVQHKYRPASGVFFSSLPINQGNSGAVNTWKQEPRLVVNRRRGIRRRNADISGEMSVSREQVEKSFNDRSTASTAAIEEETKVIAQVPNTTITVDSIEMMKEEEEKQEEEDEDTGIDVEEPSFNLLGSGASVFAAPPVPDAVENQSFANETNKQEKSEEVGISDDSDIEVLSPPPKYPGFMPASKILVEETRIEEKLASAGLDLSDSEDDGESKMLRRHSEEKDSAWEDKWVCQICTNLNDQTVLECSSCKCKRYQAPVESMEHAAESALQWACHICTNLNPPEETDCLMCLTTRRSDKTTGKRWKCSVCAAFNESSAVRCELCDRPRDEAPEKAPRSQGPQCSVCTNINTPGKTRCELCDSSLLPGNVCFFSPADSNQLTD</sequence>
<dbReference type="SUPFAM" id="SSF90209">
    <property type="entry name" value="Ran binding protein zinc finger-like"/>
    <property type="match status" value="2"/>
</dbReference>
<accession>A0AAD9GK81</accession>
<dbReference type="GO" id="GO:0005634">
    <property type="term" value="C:nucleus"/>
    <property type="evidence" value="ECO:0007669"/>
    <property type="project" value="TreeGrafter"/>
</dbReference>
<evidence type="ECO:0000256" key="3">
    <source>
        <dbReference type="ARBA" id="ARBA00022833"/>
    </source>
</evidence>
<dbReference type="InterPro" id="IPR001876">
    <property type="entry name" value="Znf_RanBP2"/>
</dbReference>
<dbReference type="AlphaFoldDB" id="A0AAD9GK81"/>
<keyword evidence="8" id="KW-1185">Reference proteome</keyword>
<evidence type="ECO:0000259" key="6">
    <source>
        <dbReference type="PROSITE" id="PS50199"/>
    </source>
</evidence>
<protein>
    <submittedName>
        <fullName evidence="7">Ubiquitin thioesterase ZRANB1</fullName>
    </submittedName>
</protein>
<proteinExistence type="predicted"/>
<dbReference type="SMART" id="SM00547">
    <property type="entry name" value="ZnF_RBZ"/>
    <property type="match status" value="5"/>
</dbReference>
<dbReference type="Proteomes" id="UP001259832">
    <property type="component" value="Unassembled WGS sequence"/>
</dbReference>
<keyword evidence="2 4" id="KW-0863">Zinc-finger</keyword>
<dbReference type="PROSITE" id="PS50199">
    <property type="entry name" value="ZF_RANBP2_2"/>
    <property type="match status" value="3"/>
</dbReference>
<keyword evidence="3" id="KW-0862">Zinc</keyword>
<feature type="domain" description="RanBP2-type" evidence="6">
    <location>
        <begin position="359"/>
        <end position="389"/>
    </location>
</feature>
<dbReference type="PROSITE" id="PS01358">
    <property type="entry name" value="ZF_RANBP2_1"/>
    <property type="match status" value="3"/>
</dbReference>
<keyword evidence="1" id="KW-0479">Metal-binding</keyword>
<dbReference type="InterPro" id="IPR036443">
    <property type="entry name" value="Znf_RanBP2_sf"/>
</dbReference>
<dbReference type="GO" id="GO:0006281">
    <property type="term" value="P:DNA repair"/>
    <property type="evidence" value="ECO:0007669"/>
    <property type="project" value="TreeGrafter"/>
</dbReference>
<dbReference type="PANTHER" id="PTHR46622:SF1">
    <property type="entry name" value="DNA-DEPENDENT METALLOPROTEASE WSS1"/>
    <property type="match status" value="1"/>
</dbReference>
<dbReference type="GO" id="GO:0008237">
    <property type="term" value="F:metallopeptidase activity"/>
    <property type="evidence" value="ECO:0007669"/>
    <property type="project" value="TreeGrafter"/>
</dbReference>
<dbReference type="Gene3D" id="4.10.1060.10">
    <property type="entry name" value="Zinc finger, RanBP2-type"/>
    <property type="match status" value="1"/>
</dbReference>